<dbReference type="AlphaFoldDB" id="A0A7R9W6L6"/>
<organism evidence="1">
    <name type="scientific">Pseudictyota dubia</name>
    <dbReference type="NCBI Taxonomy" id="2749911"/>
    <lineage>
        <taxon>Eukaryota</taxon>
        <taxon>Sar</taxon>
        <taxon>Stramenopiles</taxon>
        <taxon>Ochrophyta</taxon>
        <taxon>Bacillariophyta</taxon>
        <taxon>Mediophyceae</taxon>
        <taxon>Biddulphiophycidae</taxon>
        <taxon>Eupodiscales</taxon>
        <taxon>Odontellaceae</taxon>
        <taxon>Pseudictyota</taxon>
    </lineage>
</organism>
<accession>A0A7R9W6L6</accession>
<proteinExistence type="predicted"/>
<protein>
    <submittedName>
        <fullName evidence="1">Uncharacterized protein</fullName>
    </submittedName>
</protein>
<reference evidence="1" key="1">
    <citation type="submission" date="2021-01" db="EMBL/GenBank/DDBJ databases">
        <authorList>
            <person name="Corre E."/>
            <person name="Pelletier E."/>
            <person name="Niang G."/>
            <person name="Scheremetjew M."/>
            <person name="Finn R."/>
            <person name="Kale V."/>
            <person name="Holt S."/>
            <person name="Cochrane G."/>
            <person name="Meng A."/>
            <person name="Brown T."/>
            <person name="Cohen L."/>
        </authorList>
    </citation>
    <scope>NUCLEOTIDE SEQUENCE</scope>
    <source>
        <strain evidence="1">CCMP147</strain>
    </source>
</reference>
<name>A0A7R9W6L6_9STRA</name>
<evidence type="ECO:0000313" key="1">
    <source>
        <dbReference type="EMBL" id="CAD8315720.1"/>
    </source>
</evidence>
<sequence>MLRGSEVICVGDQCHHSLVVTKRMVVDVFRTGCSFYPHFCFWALQLLKEGSRKAAGSTTEDGIRLWSVVLIVPLRLLKEGSRIHTDAPIGRFLQVEDLLFSFRSGTQHELKGLCQMEKS</sequence>
<gene>
    <name evidence="1" type="ORF">TDUB1175_LOCUS14512</name>
</gene>
<dbReference type="EMBL" id="HBED01029100">
    <property type="protein sequence ID" value="CAD8315720.1"/>
    <property type="molecule type" value="Transcribed_RNA"/>
</dbReference>